<dbReference type="Pfam" id="PF01728">
    <property type="entry name" value="FtsJ"/>
    <property type="match status" value="1"/>
</dbReference>
<evidence type="ECO:0000256" key="4">
    <source>
        <dbReference type="ARBA" id="ARBA00004291"/>
    </source>
</evidence>
<evidence type="ECO:0000313" key="45">
    <source>
        <dbReference type="EMBL" id="UDL13940.1"/>
    </source>
</evidence>
<evidence type="ECO:0000259" key="42">
    <source>
        <dbReference type="PROSITE" id="PS50507"/>
    </source>
</evidence>
<dbReference type="GO" id="GO:0052170">
    <property type="term" value="P:symbiont-mediated suppression of host innate immune response"/>
    <property type="evidence" value="ECO:0007669"/>
    <property type="project" value="UniProtKB-KW"/>
</dbReference>
<comment type="subcellular location">
    <subcellularLocation>
        <location evidence="2">Host endoplasmic reticulum membrane</location>
        <topology evidence="2">Multi-pass membrane protein</topology>
    </subcellularLocation>
    <subcellularLocation>
        <location evidence="4">Host endoplasmic reticulum membrane</location>
        <topology evidence="4">Peripheral membrane protein</topology>
    </subcellularLocation>
    <subcellularLocation>
        <location evidence="1">Host nucleus</location>
    </subcellularLocation>
    <subcellularLocation>
        <location evidence="3">Virion membrane</location>
    </subcellularLocation>
</comment>
<dbReference type="GO" id="GO:0006370">
    <property type="term" value="P:7-methylguanosine mRNA capping"/>
    <property type="evidence" value="ECO:0007669"/>
    <property type="project" value="UniProtKB-KW"/>
</dbReference>
<evidence type="ECO:0000256" key="10">
    <source>
        <dbReference type="ARBA" id="ARBA00022561"/>
    </source>
</evidence>
<dbReference type="SUPFAM" id="SSF53335">
    <property type="entry name" value="S-adenosyl-L-methionine-dependent methyltransferases"/>
    <property type="match status" value="1"/>
</dbReference>
<dbReference type="InterPro" id="IPR011545">
    <property type="entry name" value="DEAD/DEAH_box_helicase_dom"/>
</dbReference>
<dbReference type="GO" id="GO:0017111">
    <property type="term" value="F:ribonucleoside triphosphate phosphatase activity"/>
    <property type="evidence" value="ECO:0007669"/>
    <property type="project" value="UniProtKB-EC"/>
</dbReference>
<evidence type="ECO:0000256" key="26">
    <source>
        <dbReference type="ARBA" id="ARBA00022840"/>
    </source>
</evidence>
<evidence type="ECO:0000256" key="9">
    <source>
        <dbReference type="ARBA" id="ARBA00022553"/>
    </source>
</evidence>
<keyword evidence="16" id="KW-0645">Protease</keyword>
<evidence type="ECO:0000256" key="36">
    <source>
        <dbReference type="ARBA" id="ARBA00023184"/>
    </source>
</evidence>
<dbReference type="PANTHER" id="PTHR18934">
    <property type="entry name" value="ATP-DEPENDENT RNA HELICASE"/>
    <property type="match status" value="1"/>
</dbReference>
<dbReference type="InterPro" id="IPR029063">
    <property type="entry name" value="SAM-dependent_MTases_sf"/>
</dbReference>
<dbReference type="SMART" id="SM00487">
    <property type="entry name" value="DEXDc"/>
    <property type="match status" value="1"/>
</dbReference>
<keyword evidence="25" id="KW-0720">Serine protease</keyword>
<feature type="transmembrane region" description="Helical" evidence="41">
    <location>
        <begin position="2731"/>
        <end position="2748"/>
    </location>
</feature>
<keyword evidence="23" id="KW-1161">Viral attachment to host cell</keyword>
<dbReference type="GO" id="GO:0046872">
    <property type="term" value="F:metal ion binding"/>
    <property type="evidence" value="ECO:0007669"/>
    <property type="project" value="UniProtKB-KW"/>
</dbReference>
<dbReference type="GO" id="GO:0044167">
    <property type="term" value="C:host cell endoplasmic reticulum membrane"/>
    <property type="evidence" value="ECO:0007669"/>
    <property type="project" value="UniProtKB-SubCell"/>
</dbReference>
<dbReference type="GO" id="GO:0055036">
    <property type="term" value="C:virion membrane"/>
    <property type="evidence" value="ECO:0007669"/>
    <property type="project" value="UniProtKB-SubCell"/>
</dbReference>
<evidence type="ECO:0000256" key="2">
    <source>
        <dbReference type="ARBA" id="ARBA00004153"/>
    </source>
</evidence>
<keyword evidence="7" id="KW-1168">Fusion of virus membrane with host membrane</keyword>
<evidence type="ECO:0000256" key="31">
    <source>
        <dbReference type="ARBA" id="ARBA00022989"/>
    </source>
</evidence>
<evidence type="ECO:0000256" key="22">
    <source>
        <dbReference type="ARBA" id="ARBA00022801"/>
    </source>
</evidence>
<keyword evidence="22" id="KW-0378">Hydrolase</keyword>
<feature type="transmembrane region" description="Helical" evidence="41">
    <location>
        <begin position="2852"/>
        <end position="2874"/>
    </location>
</feature>
<evidence type="ECO:0000256" key="29">
    <source>
        <dbReference type="ARBA" id="ARBA00022884"/>
    </source>
</evidence>
<evidence type="ECO:0000256" key="8">
    <source>
        <dbReference type="ARBA" id="ARBA00022510"/>
    </source>
</evidence>
<keyword evidence="31 41" id="KW-1133">Transmembrane helix</keyword>
<dbReference type="Gene3D" id="3.40.50.150">
    <property type="entry name" value="Vaccinia Virus protein VP39"/>
    <property type="match status" value="1"/>
</dbReference>
<feature type="domain" description="RdRp catalytic" evidence="42">
    <location>
        <begin position="4295"/>
        <end position="4444"/>
    </location>
</feature>
<dbReference type="EMBL" id="OK491477">
    <property type="protein sequence ID" value="UDL13940.1"/>
    <property type="molecule type" value="Genomic_RNA"/>
</dbReference>
<keyword evidence="32" id="KW-0506">mRNA capping</keyword>
<evidence type="ECO:0000256" key="5">
    <source>
        <dbReference type="ARBA" id="ARBA00020107"/>
    </source>
</evidence>
<dbReference type="PANTHER" id="PTHR18934:SF99">
    <property type="entry name" value="ATP-DEPENDENT RNA HELICASE DHX37-RELATED"/>
    <property type="match status" value="1"/>
</dbReference>
<feature type="domain" description="Helicase ATP-binding" evidence="43">
    <location>
        <begin position="2026"/>
        <end position="2194"/>
    </location>
</feature>
<keyword evidence="34" id="KW-1015">Disulfide bond</keyword>
<comment type="catalytic activity">
    <reaction evidence="39">
        <text>a ribonucleoside 5'-triphosphate + H2O = a ribonucleoside 5'-diphosphate + phosphate + H(+)</text>
        <dbReference type="Rhea" id="RHEA:23680"/>
        <dbReference type="ChEBI" id="CHEBI:15377"/>
        <dbReference type="ChEBI" id="CHEBI:15378"/>
        <dbReference type="ChEBI" id="CHEBI:43474"/>
        <dbReference type="ChEBI" id="CHEBI:57930"/>
        <dbReference type="ChEBI" id="CHEBI:61557"/>
        <dbReference type="EC" id="3.6.1.15"/>
    </reaction>
</comment>
<dbReference type="GO" id="GO:0019028">
    <property type="term" value="C:viral capsid"/>
    <property type="evidence" value="ECO:0007669"/>
    <property type="project" value="UniProtKB-KW"/>
</dbReference>
<keyword evidence="28" id="KW-1043">Host membrane</keyword>
<evidence type="ECO:0000256" key="41">
    <source>
        <dbReference type="SAM" id="Phobius"/>
    </source>
</evidence>
<feature type="transmembrane region" description="Helical" evidence="41">
    <location>
        <begin position="76"/>
        <end position="97"/>
    </location>
</feature>
<keyword evidence="19" id="KW-0548">Nucleotidyltransferase</keyword>
<feature type="transmembrane region" description="Helical" evidence="41">
    <location>
        <begin position="2768"/>
        <end position="2791"/>
    </location>
</feature>
<evidence type="ECO:0000256" key="19">
    <source>
        <dbReference type="ARBA" id="ARBA00022695"/>
    </source>
</evidence>
<evidence type="ECO:0000256" key="30">
    <source>
        <dbReference type="ARBA" id="ARBA00022953"/>
    </source>
</evidence>
<feature type="transmembrane region" description="Helical" evidence="41">
    <location>
        <begin position="2565"/>
        <end position="2586"/>
    </location>
</feature>
<keyword evidence="11" id="KW-1048">Host nucleus</keyword>
<keyword evidence="12" id="KW-0945">Host-virus interaction</keyword>
<feature type="transmembrane region" description="Helical" evidence="41">
    <location>
        <begin position="2987"/>
        <end position="3006"/>
    </location>
</feature>
<evidence type="ECO:0000256" key="12">
    <source>
        <dbReference type="ARBA" id="ARBA00022581"/>
    </source>
</evidence>
<keyword evidence="26" id="KW-0067">ATP-binding</keyword>
<evidence type="ECO:0000256" key="1">
    <source>
        <dbReference type="ARBA" id="ARBA00004147"/>
    </source>
</evidence>
<evidence type="ECO:0000259" key="44">
    <source>
        <dbReference type="PROSITE" id="PS51194"/>
    </source>
</evidence>
<dbReference type="PROSITE" id="PS51192">
    <property type="entry name" value="HELICASE_ATP_BIND_1"/>
    <property type="match status" value="1"/>
</dbReference>
<evidence type="ECO:0000256" key="13">
    <source>
        <dbReference type="ARBA" id="ARBA00022595"/>
    </source>
</evidence>
<dbReference type="Pfam" id="PF00270">
    <property type="entry name" value="DEAD"/>
    <property type="match status" value="1"/>
</dbReference>
<feature type="domain" description="Helicase C-terminal" evidence="44">
    <location>
        <begin position="2235"/>
        <end position="2403"/>
    </location>
</feature>
<dbReference type="InterPro" id="IPR001650">
    <property type="entry name" value="Helicase_C-like"/>
</dbReference>
<feature type="transmembrane region" description="Helical" evidence="41">
    <location>
        <begin position="996"/>
        <end position="1019"/>
    </location>
</feature>
<dbReference type="GO" id="GO:0019062">
    <property type="term" value="P:virion attachment to host cell"/>
    <property type="evidence" value="ECO:0007669"/>
    <property type="project" value="UniProtKB-KW"/>
</dbReference>
<dbReference type="InterPro" id="IPR043502">
    <property type="entry name" value="DNA/RNA_pol_sf"/>
</dbReference>
<keyword evidence="29" id="KW-0694">RNA-binding</keyword>
<keyword evidence="38" id="KW-1160">Virus entry into host cell</keyword>
<keyword evidence="10" id="KW-0167">Capsid protein</keyword>
<evidence type="ECO:0000256" key="27">
    <source>
        <dbReference type="ARBA" id="ARBA00022844"/>
    </source>
</evidence>
<keyword evidence="9" id="KW-0597">Phosphoprotein</keyword>
<evidence type="ECO:0000256" key="11">
    <source>
        <dbReference type="ARBA" id="ARBA00022562"/>
    </source>
</evidence>
<dbReference type="InterPro" id="IPR007094">
    <property type="entry name" value="RNA-dir_pol_PSvirus"/>
</dbReference>
<dbReference type="GO" id="GO:0039654">
    <property type="term" value="P:fusion of virus membrane with host endosome membrane"/>
    <property type="evidence" value="ECO:0007669"/>
    <property type="project" value="UniProtKB-KW"/>
</dbReference>
<keyword evidence="6" id="KW-0696">RNA-directed RNA polymerase</keyword>
<dbReference type="GO" id="GO:0003723">
    <property type="term" value="F:RNA binding"/>
    <property type="evidence" value="ECO:0007669"/>
    <property type="project" value="UniProtKB-KW"/>
</dbReference>
<name>A0A8K1YQL5_9FLAV</name>
<sequence>MSSNNENKVRIKRAVRVQAASAQVAAEVKALGEMAQALAKQMDKIKLDQAKVLSVPADQSLPTVNRKRKKKVVKKTGVVAAAAKYVGITIVLAMLLIGSEGVPARGTDGSRICPEAKSGSSNSIIKQLSISTSQDQVKVPAAPNVRATKLYDLKKHQSLLLEAIREIHACRGDVSTLSVVVQDEINLVDNAIGNIEKCVKEHSETINALESQNFHASEAVMITPTYEECVEKLQNMRAIWDKTIKQGHSAHHYSFGRQRKEGKLSPCKDEPNWENWGYLANGRAESCTTGLSVDFDFDVKNCKKDVAVNVNRKSAECTIGHRRFGGFGSGAYAVHAHTGEKSCTFGCFHRSEVYEAFTNQPLCLSCITPFLDILWDVTCIPEAIRNLPIEVESILIYKHKTVFRVSNESHQCHNTWTFDDCCGGRGPIDPTGSHFVDKYCVCRIGTEGEHVLNSIRQYVMICISSATGLLLVASISLAILIVNPALAGFMMFCWFLISMSQVAATCDINNIVTADAVLDRVASFEGHKVTFKIQAGQCIGVAGAMLQIDSIEKRHLYRFEKTIPFKTKLTCANIDWGCWGGSESELAKRNNTCASSCGNGVVYSYQEKVPAFPGSGCAAFWEGVLLRQDLCLSIGEYGSQCRFYRHISYQPIAMLKTTVYVHGSDSVRHMDIVEGEKNAVLNLLMISSHEDIVPATLLKRGAIELCAATTVSLDDKCGSVTLLKPNEIQPECYSPRVEWDPVNSRHKISFTPKDAEALVHNRFQSCPIGSNLTFDGDEAYYRSKAYLATVTLSAKSFDFADAHHWCELANLQVDSKPGVRGFRATTHVEMAKNTVGTCKLGVRLQGCTSLQSNLVVMPTKGVVGLEFYCHGNASDTFVMSTSTTSRSFVIGHVNRNWIPMSTSITNSVVASVLKAEPRKIFGDIASWIGKLKFGNFYAIFATIFNANWIKYLVILLISLVAYNGVLRGNMVNVAISFVAIYIIAFTNYGMSMELNAAVVPAAIVKFTRCNVIWFLNYNLIDQYVFADILDIVMLFLITLALSCLFGALVGTALALMIKGAVQYWDETQRMDSLVPIGRELRYPGVIQLGNFFESNKEFLHHYDYDMYSIDDSRAKFFDWNGLINEVERVKLGETQPDSRIISKTEVSAMIRCEAHSAKGIINVKVPRGYFAYEWLNRKLNIYVCEHVVEVDKRSAKKIYGDVYVNTNRVMSKDPIDCETPKGTIRNGLLEGVLPEDARGLSGFVCIGEDGSFYVVHEAVLEGSSSRLASKRTVGQPHSRDDVWFTCPDCLAVDNSRAGPSVEEIDQASLESLTILDTVREKVAPVMVNPTYGVYTDAWGVRYDKLMVENVSGLRCAEIELWARHVDPASGVRILPDVNTRASSFRPYAASDAYCCIYTDVEGSKEIFKIREKQCFFIIEGSKAYLVIAHTIKSKKKLTSGQILYVWYRGVYPCKENFKAASVVTIARKVNDEYWYPIINDACTIVEIGVRTAQRRGFIEQIPFCKDRQLASSLTIATYFEIKNFGKNKLMRLLNAESELLHSIEVEFSVDYNPFQWDYQFHDLGEGTPSCSDSGEMLNQIEPTESLVVSTHRMVHGVGSVLTSKLDDYDNLAEFIKDVIRTRVLMEDVTRVPVICVTEDYRINLKTQVVVNIRKGDSDIVVYSSGKINVYVTSTGMASFIAECVGKLWRAGFEVFTIMGDLVDIIADFNIAPYAFFHSCEVRETPTLIFATQNEAETRDVMEWLEAELTDRHRSALIPYNNISIHPDWHAGSQALTPKSKHTMTQRSLAEWRLHGSFPIEEIEFRGGDWTRMTAANPCSLLEITNEDYWIGELQSFTSRGSCVGLDTELMTSNHVTRGNSVKIYRNGYDYEWDKPFYRSDDEDVTVYGSKMIPLELAQVGEILCAVSPLRKVAQFLIVTKSSAEFRHRPGAVFYDLRPIKIDDHFTKVSAMPWKGVCGMSGSPIFNSKGKLVSVYGLGKIEKRLIGVPGVAMGEDVRALTVLAPTIRPEIVPDAFFRAAANEAVTSRYDGSDTHFLCVAPTGTGKTIYFTKNLMEICPRGSKVLLLQPAVAAVVNAYNRLSSLLEASSANNNVYTVKYVVGQRNENRTKSQGYGDKTLTLMTYGRALVEVSSIESTYDYILMDEIHNLNDPSVLACDLRLTKIGAHYKNIHLSATVQHTLRGKRLVPHMDISSTRFKIDETVHIMPMMDKSEDGFVNIPSNTIGIKIDGYGKGYKIPREPLEKGRVIFFVSSKRDCEKLSNYLYRTYGGDRQYLPVHSGTTLDMGTLQEDCWLVCTDIVGQSVTIPGCRVVVDFLEEIKPSTQLSINDQGIKYVRSLKRRRIDEFVSKQRKGRTGRTNSGWYIKPYSASPVADNGIDMGSIAEALLKLRTTVGFSSLDIKDYYVPSVLSSVSSLEWVLPEKLVEQRCFHKAVANLGVTRNRNLSMNMGDKLRLLNNINGDMLYLYLSLCLSDELIGKTVASKDLSRTGLETSDSEFYHQLDQYIIRVETEKERRDIHDLIGFKIESERESPMMPPEVCYELFGHIRLSSESDDLGEMDEFVEDSAVGIMMSAASACTALAGVYWWLEFKVSRRVVRAVALSNDQVAPCCKHYARHSNANKAYDAQRETVRGMLAMHWHSAVEWIQGLGASKEKLDSAGMFDLVMSKLDEAFAIIPSSWHLGLVPSLSAVCGAALVGTWYVAIEEVLGATLATGFLICLNATVACLMPIPSAITFVVVEILTFTVSGIINRKSILYDRLGRSLSYPVKAWRLMFGSIAGIGLGKYLINPLLVSKPAILMMGSQSTASLFAHSNLGRTGSAVTLVKQLYVLFVRMLKGESNIKDLAPILTGVEILSTVDLTTVVVGSVLVLSLLVIRKGLEYAKFQVGSVARGVRSTDGRNPYIEDYLGNFDDTALTVLGLGSIFANPTSIISIMVSWIGEGIRNGGLTSAGFRDSFELYAGVPIAITVITEGLKWITAWSTGEVSHSGFIFALPSAIAGLFGCVYYGRKPAVREAIAGAWNYMSGVIMGFIKALGSIIKKVTASSFKWIGRQIGDGIWQHLPTWIRPAASEEGSLELSEYIQVERPEPIIVNRVMYDQWTKNCGLTIIERMYYSLRIAVKERSGSVPPNKFVEYAKSRPGLSFAWSGHSPLPFELAKITTADLNALTRQFTLQTEMSAEVMKMKREGNTIIVEAGYNDLASAVWFEVQGSISSFGILAVGRREGNGTRLLLLGYNVSASLAKGAISNISCTHPLLMDFNNATDVSNLAELKVELDTYLGLSQSGVQLSWPSFGSRVLLGATSLCVSVSRAYFSDIIGMKASRNGTPDQWLAKPANIKMEHWSVVCYYALSLYESGMRTGPFRVPNRDTDLPLQIYAGTSVQWRRLDVPVGSVKPEDCNLELHLEAGKTVSIKRKVSDVASNLDKMLEGVKCFVTMDPNLRFKNQWLHAAYWTGSMVLYIHSGNVYSCTVGGTCSCLIVIDTDRSTLLIRCCKDHDIQAVCVDEGPSWVSYLSGGKESDTDLALAINSLVDKWNSEYKRHITAAVKSKAVPESLSRGFLEQVTDSLTGEEVHHSYGIVQNWMDAFKKLLTRKPGSVSDIMRNAFEELNEASLEVEEDSEDKILFEDALGGRVDWMIGWDTPNLKVRPRFSWLSKFPKYRGTEIRYRDLESISIKNNAIASKMTGRAWESLKEIGRVRLPKRVSDSGLYVSRGGLKMQQLWEADPDFWEDNRVYFDVTCGYGGFAEYTAMKMKRARPRQYLINTLHEKGHRMPDPRITTLESNVMIHRLTNFDHLDRGNIKDTNCRRRLLSAVASFGGADVLIVDAGEFSANLRVNRAFWLDSGPLDSFLDSIVDLKKSVKPGGKMCIKFNGVWDGVYDVLHLLSKDFKEIKFIKLGSTSHGSPEFYMLARGFQPGLQVPAMRAQAILVELIESTYDAYMTMRRILIHQGRGQRSIDRYDWFEPVEKSGVIKVLEDALGRPEPIEIAIGDQKYSWNPNWDHRLASFVKLVKSKSLRWVEQSKSNFKHVTPIGSIGRKKISHPSKNIENGLISDFMGTVFNLGLTNGTFCHTQASNRWREASALKRLDVDPGHMDQGSFVKLSRAMFMTDSKYGLSLKGKCSLLSEEDVLKAINYQGSTGILDDGQTLREYIDIHPDWYEQCLKQITKWSRGEDGGTYFTCRPKNEPKKKKNVEAGKITSRKGDMEELESHNEQGHRFIQFADAKSRLSHYILLGDLIGRANKKKVYKGTINGTPVMRQGVVLRRLWDRHLINGGVITEENQHKFGVRYQGSDEKSEEVSGLCLDYSGWDTSVTLEERLLEAVWLSTFYPDSLKSAIMAACMEMSYPIVTDDDGNCWIRGGQRGSGELLTSIGNTKLVACNTLVAISEAVGVDIAILAETVGEMTYTVKEDNRTGTTETKTIELMKLSQLSDGDDTVIFGPAKMIKCIANGLEEPLNRLRKKIRSGTKSGVKLVDTFDEVEFCSHNYDLTVIGGDVSPLRIGEVGKRMESSPESTFWYLPSRPISDIFSKMRLTLKTGTQKWNPDDELCVEVTRSKVVSYLLLYPHIRVVRHACLSLLTTIGEGRVDPKSLKWRMGVDLDGEFNCKNALNSIYGVEELAEIGYRQYSKDHKELQILRYNVSLTYNRCRVSQKEYLPRMITWAVEKGVVNPHIFDWDNKLKEMWMIGELGDELLTENDDPNVDHQTKRVKTN</sequence>
<keyword evidence="30" id="KW-0693">Viral RNA replication</keyword>
<dbReference type="Gene3D" id="2.40.10.120">
    <property type="match status" value="1"/>
</dbReference>
<evidence type="ECO:0000256" key="6">
    <source>
        <dbReference type="ARBA" id="ARBA00022484"/>
    </source>
</evidence>
<dbReference type="Gene3D" id="3.40.50.300">
    <property type="entry name" value="P-loop containing nucleotide triphosphate hydrolases"/>
    <property type="match status" value="2"/>
</dbReference>
<accession>A0A8K1YQL5</accession>
<organism evidence="45">
    <name type="scientific">Xiangshan flavi-like virus 1</name>
    <dbReference type="NCBI Taxonomy" id="2886230"/>
    <lineage>
        <taxon>Viruses</taxon>
        <taxon>Riboviria</taxon>
        <taxon>Orthornavirae</taxon>
        <taxon>Kitrinoviricota</taxon>
        <taxon>Flasuviricetes</taxon>
        <taxon>Amarillovirales</taxon>
        <taxon>Flaviviridae</taxon>
    </lineage>
</organism>
<evidence type="ECO:0000256" key="15">
    <source>
        <dbReference type="ARBA" id="ARBA00022664"/>
    </source>
</evidence>
<keyword evidence="37" id="KW-0899">Viral immunoevasion</keyword>
<dbReference type="GO" id="GO:0006508">
    <property type="term" value="P:proteolysis"/>
    <property type="evidence" value="ECO:0007669"/>
    <property type="project" value="UniProtKB-KW"/>
</dbReference>
<evidence type="ECO:0000256" key="34">
    <source>
        <dbReference type="ARBA" id="ARBA00023157"/>
    </source>
</evidence>
<comment type="catalytic activity">
    <reaction evidence="40">
        <text>ATP + H2O = ADP + phosphate + H(+)</text>
        <dbReference type="Rhea" id="RHEA:13065"/>
        <dbReference type="ChEBI" id="CHEBI:15377"/>
        <dbReference type="ChEBI" id="CHEBI:15378"/>
        <dbReference type="ChEBI" id="CHEBI:30616"/>
        <dbReference type="ChEBI" id="CHEBI:43474"/>
        <dbReference type="ChEBI" id="CHEBI:456216"/>
        <dbReference type="EC" id="3.6.4.13"/>
    </reaction>
</comment>
<evidence type="ECO:0000256" key="14">
    <source>
        <dbReference type="ARBA" id="ARBA00022632"/>
    </source>
</evidence>
<feature type="transmembrane region" description="Helical" evidence="41">
    <location>
        <begin position="973"/>
        <end position="990"/>
    </location>
</feature>
<dbReference type="SUPFAM" id="SSF50494">
    <property type="entry name" value="Trypsin-like serine proteases"/>
    <property type="match status" value="1"/>
</dbReference>
<dbReference type="InterPro" id="IPR009003">
    <property type="entry name" value="Peptidase_S1_PA"/>
</dbReference>
<keyword evidence="35" id="KW-0325">Glycoprotein</keyword>
<dbReference type="PROSITE" id="PS51194">
    <property type="entry name" value="HELICASE_CTER"/>
    <property type="match status" value="1"/>
</dbReference>
<evidence type="ECO:0000256" key="3">
    <source>
        <dbReference type="ARBA" id="ARBA00004182"/>
    </source>
</evidence>
<keyword evidence="21" id="KW-0547">Nucleotide-binding</keyword>
<keyword evidence="18 41" id="KW-0812">Transmembrane</keyword>
<keyword evidence="20" id="KW-0479">Metal-binding</keyword>
<dbReference type="SUPFAM" id="SSF52540">
    <property type="entry name" value="P-loop containing nucleoside triphosphate hydrolases"/>
    <property type="match status" value="1"/>
</dbReference>
<dbReference type="GO" id="GO:0046718">
    <property type="term" value="P:symbiont entry into host cell"/>
    <property type="evidence" value="ECO:0007669"/>
    <property type="project" value="UniProtKB-KW"/>
</dbReference>
<dbReference type="GO" id="GO:0008236">
    <property type="term" value="F:serine-type peptidase activity"/>
    <property type="evidence" value="ECO:0007669"/>
    <property type="project" value="UniProtKB-KW"/>
</dbReference>
<reference evidence="45" key="1">
    <citation type="submission" date="2021-09" db="EMBL/GenBank/DDBJ databases">
        <authorList>
            <person name="Li N.N."/>
        </authorList>
    </citation>
    <scope>NUCLEOTIDE SEQUENCE</scope>
    <source>
        <strain evidence="45">Novel_1</strain>
    </source>
</reference>
<evidence type="ECO:0000256" key="21">
    <source>
        <dbReference type="ARBA" id="ARBA00022741"/>
    </source>
</evidence>
<evidence type="ECO:0000256" key="35">
    <source>
        <dbReference type="ARBA" id="ARBA00023180"/>
    </source>
</evidence>
<evidence type="ECO:0000256" key="18">
    <source>
        <dbReference type="ARBA" id="ARBA00022692"/>
    </source>
</evidence>
<evidence type="ECO:0000256" key="32">
    <source>
        <dbReference type="ARBA" id="ARBA00023042"/>
    </source>
</evidence>
<evidence type="ECO:0000256" key="20">
    <source>
        <dbReference type="ARBA" id="ARBA00022723"/>
    </source>
</evidence>
<dbReference type="GO" id="GO:0032259">
    <property type="term" value="P:methylation"/>
    <property type="evidence" value="ECO:0007669"/>
    <property type="project" value="InterPro"/>
</dbReference>
<feature type="transmembrane region" description="Helical" evidence="41">
    <location>
        <begin position="3018"/>
        <end position="3037"/>
    </location>
</feature>
<dbReference type="GO" id="GO:0008168">
    <property type="term" value="F:methyltransferase activity"/>
    <property type="evidence" value="ECO:0007669"/>
    <property type="project" value="InterPro"/>
</dbReference>
<feature type="transmembrane region" description="Helical" evidence="41">
    <location>
        <begin position="1031"/>
        <end position="1057"/>
    </location>
</feature>
<evidence type="ECO:0000256" key="33">
    <source>
        <dbReference type="ARBA" id="ARBA00023136"/>
    </source>
</evidence>
<protein>
    <recommendedName>
        <fullName evidence="5">Genome polyprotein</fullName>
    </recommendedName>
</protein>
<keyword evidence="17" id="KW-0808">Transferase</keyword>
<dbReference type="InterPro" id="IPR002877">
    <property type="entry name" value="RNA_MeTrfase_FtsJ_dom"/>
</dbReference>
<evidence type="ECO:0000256" key="25">
    <source>
        <dbReference type="ARBA" id="ARBA00022825"/>
    </source>
</evidence>
<dbReference type="GO" id="GO:0042025">
    <property type="term" value="C:host cell nucleus"/>
    <property type="evidence" value="ECO:0007669"/>
    <property type="project" value="UniProtKB-SubCell"/>
</dbReference>
<evidence type="ECO:0000256" key="38">
    <source>
        <dbReference type="ARBA" id="ARBA00023296"/>
    </source>
</evidence>
<dbReference type="GO" id="GO:0003968">
    <property type="term" value="F:RNA-directed RNA polymerase activity"/>
    <property type="evidence" value="ECO:0007669"/>
    <property type="project" value="UniProtKB-KW"/>
</dbReference>
<dbReference type="InterPro" id="IPR027417">
    <property type="entry name" value="P-loop_NTPase"/>
</dbReference>
<evidence type="ECO:0000256" key="16">
    <source>
        <dbReference type="ARBA" id="ARBA00022670"/>
    </source>
</evidence>
<dbReference type="GO" id="GO:0003724">
    <property type="term" value="F:RNA helicase activity"/>
    <property type="evidence" value="ECO:0007669"/>
    <property type="project" value="UniProtKB-EC"/>
</dbReference>
<keyword evidence="8" id="KW-1170">Fusion of virus membrane with host endosomal membrane</keyword>
<dbReference type="PROSITE" id="PS50507">
    <property type="entry name" value="RDRP_SSRNA_POS"/>
    <property type="match status" value="1"/>
</dbReference>
<keyword evidence="14" id="KW-1090">Inhibition of host innate immune response by virus</keyword>
<dbReference type="SUPFAM" id="SSF56672">
    <property type="entry name" value="DNA/RNA polymerases"/>
    <property type="match status" value="1"/>
</dbReference>
<evidence type="ECO:0000256" key="23">
    <source>
        <dbReference type="ARBA" id="ARBA00022804"/>
    </source>
</evidence>
<dbReference type="InterPro" id="IPR014001">
    <property type="entry name" value="Helicase_ATP-bd"/>
</dbReference>
<keyword evidence="36" id="KW-1038">Host endoplasmic reticulum</keyword>
<evidence type="ECO:0000259" key="43">
    <source>
        <dbReference type="PROSITE" id="PS51192"/>
    </source>
</evidence>
<keyword evidence="33 41" id="KW-0472">Membrane</keyword>
<evidence type="ECO:0000256" key="7">
    <source>
        <dbReference type="ARBA" id="ARBA00022506"/>
    </source>
</evidence>
<feature type="transmembrane region" description="Helical" evidence="41">
    <location>
        <begin position="2680"/>
        <end position="2699"/>
    </location>
</feature>
<evidence type="ECO:0000256" key="24">
    <source>
        <dbReference type="ARBA" id="ARBA00022806"/>
    </source>
</evidence>
<evidence type="ECO:0000256" key="28">
    <source>
        <dbReference type="ARBA" id="ARBA00022870"/>
    </source>
</evidence>
<keyword evidence="27" id="KW-0946">Virion</keyword>
<dbReference type="GO" id="GO:0039694">
    <property type="term" value="P:viral RNA genome replication"/>
    <property type="evidence" value="ECO:0007669"/>
    <property type="project" value="InterPro"/>
</dbReference>
<evidence type="ECO:0000256" key="40">
    <source>
        <dbReference type="ARBA" id="ARBA00047984"/>
    </source>
</evidence>
<evidence type="ECO:0000256" key="39">
    <source>
        <dbReference type="ARBA" id="ARBA00047631"/>
    </source>
</evidence>
<feature type="transmembrane region" description="Helical" evidence="41">
    <location>
        <begin position="948"/>
        <end position="966"/>
    </location>
</feature>
<keyword evidence="15" id="KW-0507">mRNA processing</keyword>
<dbReference type="GO" id="GO:0005524">
    <property type="term" value="F:ATP binding"/>
    <property type="evidence" value="ECO:0007669"/>
    <property type="project" value="UniProtKB-KW"/>
</dbReference>
<keyword evidence="13" id="KW-1162">Viral penetration into host cytoplasm</keyword>
<proteinExistence type="predicted"/>
<evidence type="ECO:0000256" key="37">
    <source>
        <dbReference type="ARBA" id="ARBA00023280"/>
    </source>
</evidence>
<keyword evidence="24" id="KW-0347">Helicase</keyword>
<evidence type="ECO:0000256" key="17">
    <source>
        <dbReference type="ARBA" id="ARBA00022679"/>
    </source>
</evidence>